<keyword evidence="4 6" id="KW-0378">Hydrolase</keyword>
<evidence type="ECO:0000256" key="2">
    <source>
        <dbReference type="ARBA" id="ARBA00022645"/>
    </source>
</evidence>
<evidence type="ECO:0000256" key="5">
    <source>
        <dbReference type="ARBA" id="ARBA00023180"/>
    </source>
</evidence>
<comment type="caution">
    <text evidence="7">The sequence shown here is derived from an EMBL/GenBank/DDBJ whole genome shotgun (WGS) entry which is preliminary data.</text>
</comment>
<proteinExistence type="inferred from homology"/>
<comment type="similarity">
    <text evidence="1 6">Belongs to the peptidase S10 family.</text>
</comment>
<dbReference type="PROSITE" id="PS00131">
    <property type="entry name" value="CARBOXYPEPT_SER_SER"/>
    <property type="match status" value="1"/>
</dbReference>
<accession>A0A9Q3DRK2</accession>
<dbReference type="EMBL" id="AVOT02018433">
    <property type="protein sequence ID" value="MBW0505326.1"/>
    <property type="molecule type" value="Genomic_DNA"/>
</dbReference>
<sequence length="614" mass="68575">MIPFFDSDNPGGLWILRIAKRETASEFKDNFYQYSCTNRLSDKSNACPETSASPKVSTSTDLQYGVVVNNTLGVCQSRLPDGLWGRMRHEAGKMYPIIQSDRRLASFHHPKTKAPLLRMQKHSVTHLPTWIPSIASWILGSAMIFSNNLTILLSVSLWLCSSFSAQNLASKPQGTLISGKSPKGSYRFIANSKICETTPGVQSYSGYVETGFHRSTFFWFFEARNNPKTAPFSVWINGGPGCSALIGLFQENGPCTVEGNVTKLNPYSWNTYANMLYLDQPIGTGFSYGIRDVHSSAQAAPHVWDFLQILFGTSNFAKYQSHHFTLWTESYGGHYAPKFAEYFQSQNALIASGQLTARQIVLTSLGINNGWFSPYIQYQSYYDYAQAKGNKMFDFVDQTTLQKVHTDLTKEGGCLSQLKQCDAHGDNLVCRDADRFCGQYVTVPLVGDRNPYYFIRDQNDTFPSETFLGYLARPDIMRAIGAESNYVECSEAVGNDFTTTGDDARSTLPSLAKVLNTGLRTIIWAGDKDFLCNTLGGYRSIESMEWKYSDAFRKAEWKQLSIAGEIVGIFKSAGPLTYLTVFDAGHEVAAYKPALSLEVFRQTIFGESLHNIKN</sequence>
<dbReference type="InterPro" id="IPR001563">
    <property type="entry name" value="Peptidase_S10"/>
</dbReference>
<keyword evidence="5" id="KW-0325">Glycoprotein</keyword>
<dbReference type="InterPro" id="IPR029058">
    <property type="entry name" value="AB_hydrolase_fold"/>
</dbReference>
<protein>
    <recommendedName>
        <fullName evidence="6">Carboxypeptidase</fullName>
        <ecNumber evidence="6">3.4.16.-</ecNumber>
    </recommendedName>
</protein>
<evidence type="ECO:0000256" key="4">
    <source>
        <dbReference type="ARBA" id="ARBA00022801"/>
    </source>
</evidence>
<dbReference type="SUPFAM" id="SSF53474">
    <property type="entry name" value="alpha/beta-Hydrolases"/>
    <property type="match status" value="1"/>
</dbReference>
<dbReference type="Gene3D" id="1.10.287.410">
    <property type="match status" value="1"/>
</dbReference>
<dbReference type="GO" id="GO:0004185">
    <property type="term" value="F:serine-type carboxypeptidase activity"/>
    <property type="evidence" value="ECO:0007669"/>
    <property type="project" value="UniProtKB-UniRule"/>
</dbReference>
<reference evidence="7" key="1">
    <citation type="submission" date="2021-03" db="EMBL/GenBank/DDBJ databases">
        <title>Draft genome sequence of rust myrtle Austropuccinia psidii MF-1, a brazilian biotype.</title>
        <authorList>
            <person name="Quecine M.C."/>
            <person name="Pachon D.M.R."/>
            <person name="Bonatelli M.L."/>
            <person name="Correr F.H."/>
            <person name="Franceschini L.M."/>
            <person name="Leite T.F."/>
            <person name="Margarido G.R.A."/>
            <person name="Almeida C.A."/>
            <person name="Ferrarezi J.A."/>
            <person name="Labate C.A."/>
        </authorList>
    </citation>
    <scope>NUCLEOTIDE SEQUENCE</scope>
    <source>
        <strain evidence="7">MF-1</strain>
    </source>
</reference>
<dbReference type="InterPro" id="IPR018202">
    <property type="entry name" value="Ser_caboxypep_ser_AS"/>
</dbReference>
<dbReference type="GO" id="GO:0006508">
    <property type="term" value="P:proteolysis"/>
    <property type="evidence" value="ECO:0007669"/>
    <property type="project" value="UniProtKB-KW"/>
</dbReference>
<dbReference type="EC" id="3.4.16.-" evidence="6"/>
<name>A0A9Q3DRK2_9BASI</name>
<evidence type="ECO:0000256" key="3">
    <source>
        <dbReference type="ARBA" id="ARBA00022670"/>
    </source>
</evidence>
<dbReference type="AlphaFoldDB" id="A0A9Q3DRK2"/>
<evidence type="ECO:0000313" key="8">
    <source>
        <dbReference type="Proteomes" id="UP000765509"/>
    </source>
</evidence>
<keyword evidence="3 6" id="KW-0645">Protease</keyword>
<organism evidence="7 8">
    <name type="scientific">Austropuccinia psidii MF-1</name>
    <dbReference type="NCBI Taxonomy" id="1389203"/>
    <lineage>
        <taxon>Eukaryota</taxon>
        <taxon>Fungi</taxon>
        <taxon>Dikarya</taxon>
        <taxon>Basidiomycota</taxon>
        <taxon>Pucciniomycotina</taxon>
        <taxon>Pucciniomycetes</taxon>
        <taxon>Pucciniales</taxon>
        <taxon>Sphaerophragmiaceae</taxon>
        <taxon>Austropuccinia</taxon>
    </lineage>
</organism>
<dbReference type="Gene3D" id="3.40.50.1820">
    <property type="entry name" value="alpha/beta hydrolase"/>
    <property type="match status" value="1"/>
</dbReference>
<dbReference type="Pfam" id="PF00450">
    <property type="entry name" value="Peptidase_S10"/>
    <property type="match status" value="1"/>
</dbReference>
<dbReference type="OrthoDB" id="443318at2759"/>
<gene>
    <name evidence="7" type="ORF">O181_045041</name>
</gene>
<dbReference type="PANTHER" id="PTHR11802">
    <property type="entry name" value="SERINE PROTEASE FAMILY S10 SERINE CARBOXYPEPTIDASE"/>
    <property type="match status" value="1"/>
</dbReference>
<keyword evidence="8" id="KW-1185">Reference proteome</keyword>
<dbReference type="GO" id="GO:0000324">
    <property type="term" value="C:fungal-type vacuole"/>
    <property type="evidence" value="ECO:0007669"/>
    <property type="project" value="TreeGrafter"/>
</dbReference>
<dbReference type="Proteomes" id="UP000765509">
    <property type="component" value="Unassembled WGS sequence"/>
</dbReference>
<evidence type="ECO:0000313" key="7">
    <source>
        <dbReference type="EMBL" id="MBW0505326.1"/>
    </source>
</evidence>
<keyword evidence="2 6" id="KW-0121">Carboxypeptidase</keyword>
<dbReference type="PRINTS" id="PR00724">
    <property type="entry name" value="CRBOXYPTASEC"/>
</dbReference>
<evidence type="ECO:0000256" key="6">
    <source>
        <dbReference type="RuleBase" id="RU361156"/>
    </source>
</evidence>
<dbReference type="PANTHER" id="PTHR11802:SF64">
    <property type="entry name" value="CARBOXYPEPTIDASE"/>
    <property type="match status" value="1"/>
</dbReference>
<evidence type="ECO:0000256" key="1">
    <source>
        <dbReference type="ARBA" id="ARBA00009431"/>
    </source>
</evidence>